<organism evidence="7 8">
    <name type="scientific">Sphingomonas donggukensis</name>
    <dbReference type="NCBI Taxonomy" id="2949093"/>
    <lineage>
        <taxon>Bacteria</taxon>
        <taxon>Pseudomonadati</taxon>
        <taxon>Pseudomonadota</taxon>
        <taxon>Alphaproteobacteria</taxon>
        <taxon>Sphingomonadales</taxon>
        <taxon>Sphingomonadaceae</taxon>
        <taxon>Sphingomonas</taxon>
    </lineage>
</organism>
<dbReference type="EC" id="2.3.1.184" evidence="6"/>
<accession>A0ABY4TYY2</accession>
<comment type="catalytic activity">
    <reaction evidence="6">
        <text>a fatty acyl-[ACP] + S-adenosyl-L-methionine = an N-acyl-L-homoserine lactone + S-methyl-5'-thioadenosine + holo-[ACP] + H(+)</text>
        <dbReference type="Rhea" id="RHEA:10096"/>
        <dbReference type="Rhea" id="RHEA-COMP:9685"/>
        <dbReference type="Rhea" id="RHEA-COMP:14125"/>
        <dbReference type="ChEBI" id="CHEBI:15378"/>
        <dbReference type="ChEBI" id="CHEBI:17509"/>
        <dbReference type="ChEBI" id="CHEBI:55474"/>
        <dbReference type="ChEBI" id="CHEBI:59789"/>
        <dbReference type="ChEBI" id="CHEBI:64479"/>
        <dbReference type="ChEBI" id="CHEBI:138651"/>
        <dbReference type="EC" id="2.3.1.184"/>
    </reaction>
</comment>
<protein>
    <recommendedName>
        <fullName evidence="6">Acyl-homoserine-lactone synthase</fullName>
        <ecNumber evidence="6">2.3.1.184</ecNumber>
    </recommendedName>
    <alternativeName>
        <fullName evidence="6">Autoinducer synthesis protein</fullName>
    </alternativeName>
</protein>
<evidence type="ECO:0000256" key="2">
    <source>
        <dbReference type="ARBA" id="ARBA00022679"/>
    </source>
</evidence>
<reference evidence="7" key="1">
    <citation type="submission" date="2022-05" db="EMBL/GenBank/DDBJ databases">
        <title>Sphingomonas sp. strain RMG20 Genome sequencing and assembly.</title>
        <authorList>
            <person name="Kim I."/>
        </authorList>
    </citation>
    <scope>NUCLEOTIDE SEQUENCE</scope>
    <source>
        <strain evidence="7">RMG20</strain>
    </source>
</reference>
<keyword evidence="1 5" id="KW-0673">Quorum sensing</keyword>
<keyword evidence="8" id="KW-1185">Reference proteome</keyword>
<dbReference type="PRINTS" id="PR01549">
    <property type="entry name" value="AUTOINDCRSYN"/>
</dbReference>
<dbReference type="Gene3D" id="3.40.630.30">
    <property type="match status" value="1"/>
</dbReference>
<dbReference type="PROSITE" id="PS51187">
    <property type="entry name" value="AUTOINDUCER_SYNTH_2"/>
    <property type="match status" value="1"/>
</dbReference>
<dbReference type="InterPro" id="IPR001690">
    <property type="entry name" value="Autoind_synthase"/>
</dbReference>
<evidence type="ECO:0000313" key="8">
    <source>
        <dbReference type="Proteomes" id="UP001055580"/>
    </source>
</evidence>
<keyword evidence="3 6" id="KW-0949">S-adenosyl-L-methionine</keyword>
<dbReference type="PANTHER" id="PTHR39322">
    <property type="entry name" value="ACYL-HOMOSERINE-LACTONE SYNTHASE"/>
    <property type="match status" value="1"/>
</dbReference>
<dbReference type="PANTHER" id="PTHR39322:SF1">
    <property type="entry name" value="ISOVALERYL-HOMOSERINE LACTONE SYNTHASE"/>
    <property type="match status" value="1"/>
</dbReference>
<evidence type="ECO:0000256" key="1">
    <source>
        <dbReference type="ARBA" id="ARBA00022654"/>
    </source>
</evidence>
<dbReference type="EMBL" id="CP098401">
    <property type="protein sequence ID" value="URW77095.1"/>
    <property type="molecule type" value="Genomic_DNA"/>
</dbReference>
<evidence type="ECO:0000256" key="4">
    <source>
        <dbReference type="ARBA" id="ARBA00022929"/>
    </source>
</evidence>
<gene>
    <name evidence="7" type="ORF">M9980_01275</name>
</gene>
<sequence>MLIVDDRNRAAERAVIRSMFEARKQVFVDLLRWDVPVLAGRFEVDQFDDGHATYLILTDTERRHLASTRLLPTERPGILNTLYPQLCDEPPPEGPDVFEITRFCLSRGQRAVDRRLARDRLVTGLVRFARDHGIRTYTGVAEIGWLQQILAFGWECRPLGLPLVIDGRMLGALQIDIDADSLTKLAAAGIHADVAPAIAA</sequence>
<dbReference type="InterPro" id="IPR016181">
    <property type="entry name" value="Acyl_CoA_acyltransferase"/>
</dbReference>
<name>A0ABY4TYY2_9SPHN</name>
<dbReference type="RefSeq" id="WP_250755017.1">
    <property type="nucleotide sequence ID" value="NZ_CP098401.1"/>
</dbReference>
<keyword evidence="4 5" id="KW-0071">Autoinducer synthesis</keyword>
<keyword evidence="2 6" id="KW-0808">Transferase</keyword>
<dbReference type="Pfam" id="PF00765">
    <property type="entry name" value="Autoind_synth"/>
    <property type="match status" value="1"/>
</dbReference>
<evidence type="ECO:0000256" key="6">
    <source>
        <dbReference type="RuleBase" id="RU361135"/>
    </source>
</evidence>
<proteinExistence type="inferred from homology"/>
<evidence type="ECO:0000313" key="7">
    <source>
        <dbReference type="EMBL" id="URW77095.1"/>
    </source>
</evidence>
<dbReference type="Proteomes" id="UP001055580">
    <property type="component" value="Chromosome"/>
</dbReference>
<comment type="similarity">
    <text evidence="5 6">Belongs to the autoinducer synthase family.</text>
</comment>
<evidence type="ECO:0000256" key="5">
    <source>
        <dbReference type="PROSITE-ProRule" id="PRU00533"/>
    </source>
</evidence>
<evidence type="ECO:0000256" key="3">
    <source>
        <dbReference type="ARBA" id="ARBA00022691"/>
    </source>
</evidence>
<dbReference type="SUPFAM" id="SSF55729">
    <property type="entry name" value="Acyl-CoA N-acyltransferases (Nat)"/>
    <property type="match status" value="1"/>
</dbReference>